<dbReference type="Proteomes" id="UP000197068">
    <property type="component" value="Unassembled WGS sequence"/>
</dbReference>
<gene>
    <name evidence="1" type="ORF">MTCD1_03588</name>
</gene>
<sequence length="457" mass="54087">MFYQILCLKDKLKLKYIFFILIICSSGRVQASDYYISLQSADFTLVTDVFFSQRLDFNSLPENKTVNLTYWGSSPKAEIKYNGKSLFISGHDNEIEQVHLEFNQKVKTITFNIQLNPVRYNKEYIQEHIGKVSVETPEVYELNNIILALFDKFYHANYKMYSKGEYYSDVLKWFSPFKDHEIFKKLVNVDYYSFVENGPAYVFNGDKIEKSSVYKSFRAVDVIKDNITLLEDFAKKSNFKKFYQQHHEYYLKLSNVFQLGAQPKNIWQWLESHFPARYQSYKVFFSPLGPGKNSSRMYANNGFNESIMFIVAPNRYENERESFSIQSIKFTRSFFTEIDHTYVNPTSDKYIDDINAALVDLKPWYNGGGYNKPYLIFNEYMTWSLVSLYAMENYSPQEYLFIKKYTEDFMINKKGFSQFKAFNNELIRLYNNKSAKEKIADLYPSIINWIKNNSKST</sequence>
<evidence type="ECO:0000313" key="2">
    <source>
        <dbReference type="Proteomes" id="UP000197068"/>
    </source>
</evidence>
<evidence type="ECO:0008006" key="3">
    <source>
        <dbReference type="Google" id="ProtNLM"/>
    </source>
</evidence>
<evidence type="ECO:0000313" key="1">
    <source>
        <dbReference type="EMBL" id="GAW97933.1"/>
    </source>
</evidence>
<proteinExistence type="predicted"/>
<name>A0ABQ0N005_9GAMM</name>
<keyword evidence="2" id="KW-1185">Reference proteome</keyword>
<protein>
    <recommendedName>
        <fullName evidence="3">DUF4932 domain-containing protein</fullName>
    </recommendedName>
</protein>
<dbReference type="EMBL" id="BDQM01000060">
    <property type="protein sequence ID" value="GAW97933.1"/>
    <property type="molecule type" value="Genomic_DNA"/>
</dbReference>
<dbReference type="RefSeq" id="WP_231733107.1">
    <property type="nucleotide sequence ID" value="NZ_BDQM01000060.1"/>
</dbReference>
<organism evidence="1 2">
    <name type="scientific">Colwellia marinimaniae</name>
    <dbReference type="NCBI Taxonomy" id="1513592"/>
    <lineage>
        <taxon>Bacteria</taxon>
        <taxon>Pseudomonadati</taxon>
        <taxon>Pseudomonadota</taxon>
        <taxon>Gammaproteobacteria</taxon>
        <taxon>Alteromonadales</taxon>
        <taxon>Colwelliaceae</taxon>
        <taxon>Colwellia</taxon>
    </lineage>
</organism>
<accession>A0ABQ0N005</accession>
<comment type="caution">
    <text evidence="1">The sequence shown here is derived from an EMBL/GenBank/DDBJ whole genome shotgun (WGS) entry which is preliminary data.</text>
</comment>
<reference evidence="1 2" key="1">
    <citation type="submission" date="2017-06" db="EMBL/GenBank/DDBJ databases">
        <title>Whole Genome Sequences of Colwellia marinimaniae MTCD1.</title>
        <authorList>
            <person name="Kusumoto H."/>
            <person name="Inoue M."/>
            <person name="Tanikawa K."/>
            <person name="Maeji H."/>
            <person name="Cameron J.H."/>
            <person name="Bartlett D.H."/>
        </authorList>
    </citation>
    <scope>NUCLEOTIDE SEQUENCE [LARGE SCALE GENOMIC DNA]</scope>
    <source>
        <strain evidence="1 2">MTCD1</strain>
    </source>
</reference>